<dbReference type="Pfam" id="PF00106">
    <property type="entry name" value="adh_short"/>
    <property type="match status" value="1"/>
</dbReference>
<evidence type="ECO:0000313" key="6">
    <source>
        <dbReference type="EMBL" id="CAL5135123.1"/>
    </source>
</evidence>
<dbReference type="InterPro" id="IPR051019">
    <property type="entry name" value="VLCFA-Steroid_DH"/>
</dbReference>
<dbReference type="CDD" id="cd05356">
    <property type="entry name" value="17beta-HSD1_like_SDR_c"/>
    <property type="match status" value="1"/>
</dbReference>
<protein>
    <submittedName>
        <fullName evidence="6">Uncharacterized protein</fullName>
    </submittedName>
</protein>
<dbReference type="InterPro" id="IPR002347">
    <property type="entry name" value="SDR_fam"/>
</dbReference>
<dbReference type="Gene3D" id="3.40.50.720">
    <property type="entry name" value="NAD(P)-binding Rossmann-like Domain"/>
    <property type="match status" value="1"/>
</dbReference>
<evidence type="ECO:0000256" key="1">
    <source>
        <dbReference type="ARBA" id="ARBA00006484"/>
    </source>
</evidence>
<name>A0AAV2TF62_CALDB</name>
<sequence>MVSSRREEATGFFVALALVWLAWKIVLPFLWILFKYTMGKTFLSRRSGLRKSGEWAIVTGATDGIGKAYAYELAKDGLNIMLVSRNPEKLRAVSDDIGSRYGVRTKTVACDFTKTDIYENLEKEVNGLSTIACLVNNVGMSYPHFDAYATADFLTIEFIEQLIACNMNSMACMTRIVLPKMLKQSAIGPAIINVGSFSGLVPLPYISLYGASKAFVVHFTEVLYQELGETNVILQAVCPSLVATKLSKARPRLFAPPPETYVSSALDMLGVETITLGYLPHALEAFGSRLVPKSFLKAKGEQFMRRAHKKKG</sequence>
<evidence type="ECO:0000256" key="5">
    <source>
        <dbReference type="SAM" id="Phobius"/>
    </source>
</evidence>
<comment type="similarity">
    <text evidence="1 4">Belongs to the short-chain dehydrogenases/reductases (SDR) family.</text>
</comment>
<dbReference type="FunFam" id="3.40.50.720:FF:000137">
    <property type="entry name" value="Hydroxysteroid (17-beta) dehydrogenase 3"/>
    <property type="match status" value="1"/>
</dbReference>
<organism evidence="6 7">
    <name type="scientific">Calicophoron daubneyi</name>
    <name type="common">Rumen fluke</name>
    <name type="synonym">Paramphistomum daubneyi</name>
    <dbReference type="NCBI Taxonomy" id="300641"/>
    <lineage>
        <taxon>Eukaryota</taxon>
        <taxon>Metazoa</taxon>
        <taxon>Spiralia</taxon>
        <taxon>Lophotrochozoa</taxon>
        <taxon>Platyhelminthes</taxon>
        <taxon>Trematoda</taxon>
        <taxon>Digenea</taxon>
        <taxon>Plagiorchiida</taxon>
        <taxon>Pronocephalata</taxon>
        <taxon>Paramphistomoidea</taxon>
        <taxon>Paramphistomidae</taxon>
        <taxon>Calicophoron</taxon>
    </lineage>
</organism>
<dbReference type="Proteomes" id="UP001497525">
    <property type="component" value="Unassembled WGS sequence"/>
</dbReference>
<dbReference type="SUPFAM" id="SSF51735">
    <property type="entry name" value="NAD(P)-binding Rossmann-fold domains"/>
    <property type="match status" value="1"/>
</dbReference>
<dbReference type="PIRSF" id="PIRSF000126">
    <property type="entry name" value="11-beta-HSD1"/>
    <property type="match status" value="1"/>
</dbReference>
<accession>A0AAV2TF62</accession>
<evidence type="ECO:0000256" key="3">
    <source>
        <dbReference type="ARBA" id="ARBA00023002"/>
    </source>
</evidence>
<dbReference type="PANTHER" id="PTHR43899:SF13">
    <property type="entry name" value="RH59310P"/>
    <property type="match status" value="1"/>
</dbReference>
<dbReference type="PANTHER" id="PTHR43899">
    <property type="entry name" value="RH59310P"/>
    <property type="match status" value="1"/>
</dbReference>
<dbReference type="AlphaFoldDB" id="A0AAV2TF62"/>
<keyword evidence="2" id="KW-0521">NADP</keyword>
<dbReference type="GO" id="GO:0016491">
    <property type="term" value="F:oxidoreductase activity"/>
    <property type="evidence" value="ECO:0007669"/>
    <property type="project" value="UniProtKB-KW"/>
</dbReference>
<gene>
    <name evidence="6" type="ORF">CDAUBV1_LOCUS9180</name>
</gene>
<keyword evidence="5" id="KW-0472">Membrane</keyword>
<reference evidence="6" key="1">
    <citation type="submission" date="2024-06" db="EMBL/GenBank/DDBJ databases">
        <authorList>
            <person name="Liu X."/>
            <person name="Lenzi L."/>
            <person name="Haldenby T S."/>
            <person name="Uol C."/>
        </authorList>
    </citation>
    <scope>NUCLEOTIDE SEQUENCE</scope>
</reference>
<keyword evidence="5" id="KW-1133">Transmembrane helix</keyword>
<keyword evidence="5" id="KW-0812">Transmembrane</keyword>
<dbReference type="InterPro" id="IPR036291">
    <property type="entry name" value="NAD(P)-bd_dom_sf"/>
</dbReference>
<evidence type="ECO:0000256" key="4">
    <source>
        <dbReference type="RuleBase" id="RU000363"/>
    </source>
</evidence>
<proteinExistence type="inferred from homology"/>
<evidence type="ECO:0000313" key="7">
    <source>
        <dbReference type="Proteomes" id="UP001497525"/>
    </source>
</evidence>
<dbReference type="GO" id="GO:0005783">
    <property type="term" value="C:endoplasmic reticulum"/>
    <property type="evidence" value="ECO:0007669"/>
    <property type="project" value="TreeGrafter"/>
</dbReference>
<feature type="transmembrane region" description="Helical" evidence="5">
    <location>
        <begin position="12"/>
        <end position="34"/>
    </location>
</feature>
<comment type="caution">
    <text evidence="6">The sequence shown here is derived from an EMBL/GenBank/DDBJ whole genome shotgun (WGS) entry which is preliminary data.</text>
</comment>
<evidence type="ECO:0000256" key="2">
    <source>
        <dbReference type="ARBA" id="ARBA00022857"/>
    </source>
</evidence>
<keyword evidence="3" id="KW-0560">Oxidoreductase</keyword>
<dbReference type="PRINTS" id="PR00081">
    <property type="entry name" value="GDHRDH"/>
</dbReference>
<dbReference type="EMBL" id="CAXLJL010000245">
    <property type="protein sequence ID" value="CAL5135123.1"/>
    <property type="molecule type" value="Genomic_DNA"/>
</dbReference>
<dbReference type="PRINTS" id="PR00080">
    <property type="entry name" value="SDRFAMILY"/>
</dbReference>